<comment type="caution">
    <text evidence="4">The sequence shown here is derived from an EMBL/GenBank/DDBJ whole genome shotgun (WGS) entry which is preliminary data.</text>
</comment>
<dbReference type="PIRSF" id="PIRSF000126">
    <property type="entry name" value="11-beta-HSD1"/>
    <property type="match status" value="1"/>
</dbReference>
<dbReference type="RefSeq" id="WP_174137864.1">
    <property type="nucleotide sequence ID" value="NZ_JABUFE010000005.1"/>
</dbReference>
<evidence type="ECO:0000313" key="4">
    <source>
        <dbReference type="EMBL" id="NSX55132.1"/>
    </source>
</evidence>
<dbReference type="PRINTS" id="PR00081">
    <property type="entry name" value="GDHRDH"/>
</dbReference>
<evidence type="ECO:0000256" key="1">
    <source>
        <dbReference type="ARBA" id="ARBA00006484"/>
    </source>
</evidence>
<dbReference type="PRINTS" id="PR00080">
    <property type="entry name" value="SDRFAMILY"/>
</dbReference>
<proteinExistence type="inferred from homology"/>
<organism evidence="4 5">
    <name type="scientific">Parasulfitobacter algicola</name>
    <dbReference type="NCBI Taxonomy" id="2614809"/>
    <lineage>
        <taxon>Bacteria</taxon>
        <taxon>Pseudomonadati</taxon>
        <taxon>Pseudomonadota</taxon>
        <taxon>Alphaproteobacteria</taxon>
        <taxon>Rhodobacterales</taxon>
        <taxon>Roseobacteraceae</taxon>
        <taxon>Parasulfitobacter</taxon>
    </lineage>
</organism>
<dbReference type="CDD" id="cd05233">
    <property type="entry name" value="SDR_c"/>
    <property type="match status" value="1"/>
</dbReference>
<reference evidence="4 5" key="1">
    <citation type="submission" date="2020-06" db="EMBL/GenBank/DDBJ databases">
        <title>Sulfitobacter algicola sp. nov., isolated from green algae.</title>
        <authorList>
            <person name="Wang C."/>
        </authorList>
    </citation>
    <scope>NUCLEOTIDE SEQUENCE [LARGE SCALE GENOMIC DNA]</scope>
    <source>
        <strain evidence="4 5">1151</strain>
    </source>
</reference>
<protein>
    <submittedName>
        <fullName evidence="4">SDR family oxidoreductase</fullName>
    </submittedName>
</protein>
<sequence>MKHWTLITGASEGIGKEFARIAAKEGRSVILAARSEDKLNQLAEDLRSNTVQVEVIPADLSRIEDTAALWDRATADGRIVDVLVNNAGLGRNGVFGDGTDWDRELLSIQVNMTALTYLMKKAIPHMQNNGGGRILNVASTAAFMPGPNMAVYHATKAYVLSLSEAVAEELRGSKVTITALCPGATQSNFFNEADMHDVTLVNMGKLPTARSVAELGWIGMRGGKRIVVTGFQNKVFAFLPRISPRSFVTRIAKYFLSKGS</sequence>
<accession>A0ABX2IW85</accession>
<dbReference type="InterPro" id="IPR002347">
    <property type="entry name" value="SDR_fam"/>
</dbReference>
<dbReference type="Proteomes" id="UP000777935">
    <property type="component" value="Unassembled WGS sequence"/>
</dbReference>
<dbReference type="PANTHER" id="PTHR44196">
    <property type="entry name" value="DEHYDROGENASE/REDUCTASE SDR FAMILY MEMBER 7B"/>
    <property type="match status" value="1"/>
</dbReference>
<dbReference type="SUPFAM" id="SSF51735">
    <property type="entry name" value="NAD(P)-binding Rossmann-fold domains"/>
    <property type="match status" value="1"/>
</dbReference>
<dbReference type="PANTHER" id="PTHR44196:SF2">
    <property type="entry name" value="SHORT-CHAIN DEHYDROGENASE-RELATED"/>
    <property type="match status" value="1"/>
</dbReference>
<keyword evidence="2" id="KW-0560">Oxidoreductase</keyword>
<comment type="similarity">
    <text evidence="1 3">Belongs to the short-chain dehydrogenases/reductases (SDR) family.</text>
</comment>
<evidence type="ECO:0000256" key="3">
    <source>
        <dbReference type="RuleBase" id="RU000363"/>
    </source>
</evidence>
<name>A0ABX2IW85_9RHOB</name>
<dbReference type="InterPro" id="IPR036291">
    <property type="entry name" value="NAD(P)-bd_dom_sf"/>
</dbReference>
<dbReference type="EMBL" id="JABUFE010000005">
    <property type="protein sequence ID" value="NSX55132.1"/>
    <property type="molecule type" value="Genomic_DNA"/>
</dbReference>
<evidence type="ECO:0000313" key="5">
    <source>
        <dbReference type="Proteomes" id="UP000777935"/>
    </source>
</evidence>
<evidence type="ECO:0000256" key="2">
    <source>
        <dbReference type="ARBA" id="ARBA00023002"/>
    </source>
</evidence>
<keyword evidence="5" id="KW-1185">Reference proteome</keyword>
<dbReference type="Pfam" id="PF00106">
    <property type="entry name" value="adh_short"/>
    <property type="match status" value="1"/>
</dbReference>
<dbReference type="Gene3D" id="3.40.50.720">
    <property type="entry name" value="NAD(P)-binding Rossmann-like Domain"/>
    <property type="match status" value="1"/>
</dbReference>
<gene>
    <name evidence="4" type="ORF">HRQ87_09990</name>
</gene>